<reference evidence="2" key="1">
    <citation type="journal article" date="2022" name="Mol. Ecol. Resour.">
        <title>The genomes of chicory, endive, great burdock and yacon provide insights into Asteraceae palaeo-polyploidization history and plant inulin production.</title>
        <authorList>
            <person name="Fan W."/>
            <person name="Wang S."/>
            <person name="Wang H."/>
            <person name="Wang A."/>
            <person name="Jiang F."/>
            <person name="Liu H."/>
            <person name="Zhao H."/>
            <person name="Xu D."/>
            <person name="Zhang Y."/>
        </authorList>
    </citation>
    <scope>NUCLEOTIDE SEQUENCE [LARGE SCALE GENOMIC DNA]</scope>
    <source>
        <strain evidence="2">cv. Punajuju</strain>
    </source>
</reference>
<proteinExistence type="predicted"/>
<accession>A0ACB9FBZ9</accession>
<protein>
    <submittedName>
        <fullName evidence="1">Uncharacterized protein</fullName>
    </submittedName>
</protein>
<keyword evidence="2" id="KW-1185">Reference proteome</keyword>
<dbReference type="EMBL" id="CM042011">
    <property type="protein sequence ID" value="KAI3768380.1"/>
    <property type="molecule type" value="Genomic_DNA"/>
</dbReference>
<dbReference type="Proteomes" id="UP001055811">
    <property type="component" value="Linkage Group LG03"/>
</dbReference>
<evidence type="ECO:0000313" key="2">
    <source>
        <dbReference type="Proteomes" id="UP001055811"/>
    </source>
</evidence>
<name>A0ACB9FBZ9_CICIN</name>
<gene>
    <name evidence="1" type="ORF">L2E82_19007</name>
</gene>
<sequence>MATREGGQIREEDDKRGKQQTQTASYYVSIDEICPFSHPHPAPRHHHSSNHCPPFTASRYIKQIQSNPPTRRPQQKYLTPLSNSSQKQPTLGNSGPVSLSVS</sequence>
<organism evidence="1 2">
    <name type="scientific">Cichorium intybus</name>
    <name type="common">Chicory</name>
    <dbReference type="NCBI Taxonomy" id="13427"/>
    <lineage>
        <taxon>Eukaryota</taxon>
        <taxon>Viridiplantae</taxon>
        <taxon>Streptophyta</taxon>
        <taxon>Embryophyta</taxon>
        <taxon>Tracheophyta</taxon>
        <taxon>Spermatophyta</taxon>
        <taxon>Magnoliopsida</taxon>
        <taxon>eudicotyledons</taxon>
        <taxon>Gunneridae</taxon>
        <taxon>Pentapetalae</taxon>
        <taxon>asterids</taxon>
        <taxon>campanulids</taxon>
        <taxon>Asterales</taxon>
        <taxon>Asteraceae</taxon>
        <taxon>Cichorioideae</taxon>
        <taxon>Cichorieae</taxon>
        <taxon>Cichoriinae</taxon>
        <taxon>Cichorium</taxon>
    </lineage>
</organism>
<comment type="caution">
    <text evidence="1">The sequence shown here is derived from an EMBL/GenBank/DDBJ whole genome shotgun (WGS) entry which is preliminary data.</text>
</comment>
<evidence type="ECO:0000313" key="1">
    <source>
        <dbReference type="EMBL" id="KAI3768380.1"/>
    </source>
</evidence>
<reference evidence="1 2" key="2">
    <citation type="journal article" date="2022" name="Mol. Ecol. Resour.">
        <title>The genomes of chicory, endive, great burdock and yacon provide insights into Asteraceae paleo-polyploidization history and plant inulin production.</title>
        <authorList>
            <person name="Fan W."/>
            <person name="Wang S."/>
            <person name="Wang H."/>
            <person name="Wang A."/>
            <person name="Jiang F."/>
            <person name="Liu H."/>
            <person name="Zhao H."/>
            <person name="Xu D."/>
            <person name="Zhang Y."/>
        </authorList>
    </citation>
    <scope>NUCLEOTIDE SEQUENCE [LARGE SCALE GENOMIC DNA]</scope>
    <source>
        <strain evidence="2">cv. Punajuju</strain>
        <tissue evidence="1">Leaves</tissue>
    </source>
</reference>